<dbReference type="CDD" id="cd04301">
    <property type="entry name" value="NAT_SF"/>
    <property type="match status" value="1"/>
</dbReference>
<keyword evidence="3" id="KW-1185">Reference proteome</keyword>
<reference evidence="3" key="1">
    <citation type="journal article" date="2019" name="Int. J. Syst. Evol. Microbiol.">
        <title>The Global Catalogue of Microorganisms (GCM) 10K type strain sequencing project: providing services to taxonomists for standard genome sequencing and annotation.</title>
        <authorList>
            <consortium name="The Broad Institute Genomics Platform"/>
            <consortium name="The Broad Institute Genome Sequencing Center for Infectious Disease"/>
            <person name="Wu L."/>
            <person name="Ma J."/>
        </authorList>
    </citation>
    <scope>NUCLEOTIDE SEQUENCE [LARGE SCALE GENOMIC DNA]</scope>
    <source>
        <strain evidence="3">CCUG 53270</strain>
    </source>
</reference>
<dbReference type="InterPro" id="IPR000182">
    <property type="entry name" value="GNAT_dom"/>
</dbReference>
<protein>
    <submittedName>
        <fullName evidence="2">GNAT family N-acetyltransferase</fullName>
        <ecNumber evidence="2">2.3.-.-</ecNumber>
    </submittedName>
</protein>
<feature type="domain" description="N-acetyltransferase" evidence="1">
    <location>
        <begin position="2"/>
        <end position="159"/>
    </location>
</feature>
<dbReference type="Proteomes" id="UP001597180">
    <property type="component" value="Unassembled WGS sequence"/>
</dbReference>
<organism evidence="2 3">
    <name type="scientific">Paenibacillus vulneris</name>
    <dbReference type="NCBI Taxonomy" id="1133364"/>
    <lineage>
        <taxon>Bacteria</taxon>
        <taxon>Bacillati</taxon>
        <taxon>Bacillota</taxon>
        <taxon>Bacilli</taxon>
        <taxon>Bacillales</taxon>
        <taxon>Paenibacillaceae</taxon>
        <taxon>Paenibacillus</taxon>
    </lineage>
</organism>
<dbReference type="Pfam" id="PF13508">
    <property type="entry name" value="Acetyltransf_7"/>
    <property type="match status" value="1"/>
</dbReference>
<dbReference type="GO" id="GO:0016746">
    <property type="term" value="F:acyltransferase activity"/>
    <property type="evidence" value="ECO:0007669"/>
    <property type="project" value="UniProtKB-KW"/>
</dbReference>
<dbReference type="InterPro" id="IPR016181">
    <property type="entry name" value="Acyl_CoA_acyltransferase"/>
</dbReference>
<evidence type="ECO:0000313" key="3">
    <source>
        <dbReference type="Proteomes" id="UP001597180"/>
    </source>
</evidence>
<evidence type="ECO:0000313" key="2">
    <source>
        <dbReference type="EMBL" id="MFD1222262.1"/>
    </source>
</evidence>
<sequence length="159" mass="17494">MIQISQCDVQDYRRITDLYIELMKEIIGSSGGDLTAFDPSDAPECCKRLLSSGTYIVIKAEHQDKGELVGFLSMSPSSSLYANGSFGIIQELYICSEYRSQGVGRQLMAAAVAYANAMEWTRLEVSTPPLPAFVRSLAFYQREGFAVTGGEKLKLLLST</sequence>
<accession>A0ABW3UPC4</accession>
<keyword evidence="2" id="KW-0808">Transferase</keyword>
<dbReference type="RefSeq" id="WP_079910086.1">
    <property type="nucleotide sequence ID" value="NZ_BAABJG010000018.1"/>
</dbReference>
<proteinExistence type="predicted"/>
<comment type="caution">
    <text evidence="2">The sequence shown here is derived from an EMBL/GenBank/DDBJ whole genome shotgun (WGS) entry which is preliminary data.</text>
</comment>
<evidence type="ECO:0000259" key="1">
    <source>
        <dbReference type="PROSITE" id="PS51186"/>
    </source>
</evidence>
<dbReference type="EC" id="2.3.-.-" evidence="2"/>
<dbReference type="SUPFAM" id="SSF55729">
    <property type="entry name" value="Acyl-CoA N-acyltransferases (Nat)"/>
    <property type="match status" value="1"/>
</dbReference>
<dbReference type="PANTHER" id="PTHR43072">
    <property type="entry name" value="N-ACETYLTRANSFERASE"/>
    <property type="match status" value="1"/>
</dbReference>
<dbReference type="EMBL" id="JBHTLU010000023">
    <property type="protein sequence ID" value="MFD1222262.1"/>
    <property type="molecule type" value="Genomic_DNA"/>
</dbReference>
<dbReference type="PROSITE" id="PS51186">
    <property type="entry name" value="GNAT"/>
    <property type="match status" value="1"/>
</dbReference>
<keyword evidence="2" id="KW-0012">Acyltransferase</keyword>
<gene>
    <name evidence="2" type="ORF">ACFQ4B_19250</name>
</gene>
<dbReference type="Gene3D" id="3.40.630.30">
    <property type="match status" value="1"/>
</dbReference>
<name>A0ABW3UPC4_9BACL</name>